<accession>A0A7S3K2K8</accession>
<dbReference type="PROSITE" id="PS50021">
    <property type="entry name" value="CH"/>
    <property type="match status" value="1"/>
</dbReference>
<dbReference type="InterPro" id="IPR001715">
    <property type="entry name" value="CH_dom"/>
</dbReference>
<feature type="domain" description="Calponin-homology (CH)" evidence="2">
    <location>
        <begin position="32"/>
        <end position="164"/>
    </location>
</feature>
<dbReference type="AlphaFoldDB" id="A0A7S3K2K8"/>
<name>A0A7S3K2K8_9STRA</name>
<evidence type="ECO:0000259" key="2">
    <source>
        <dbReference type="PROSITE" id="PS50021"/>
    </source>
</evidence>
<dbReference type="SUPFAM" id="SSF47576">
    <property type="entry name" value="Calponin-homology domain, CH-domain"/>
    <property type="match status" value="1"/>
</dbReference>
<dbReference type="Pfam" id="PF00307">
    <property type="entry name" value="CH"/>
    <property type="match status" value="1"/>
</dbReference>
<reference evidence="3" key="1">
    <citation type="submission" date="2021-01" db="EMBL/GenBank/DDBJ databases">
        <authorList>
            <person name="Corre E."/>
            <person name="Pelletier E."/>
            <person name="Niang G."/>
            <person name="Scheremetjew M."/>
            <person name="Finn R."/>
            <person name="Kale V."/>
            <person name="Holt S."/>
            <person name="Cochrane G."/>
            <person name="Meng A."/>
            <person name="Brown T."/>
            <person name="Cohen L."/>
        </authorList>
    </citation>
    <scope>NUCLEOTIDE SEQUENCE</scope>
    <source>
        <strain evidence="3">CCMP1510</strain>
    </source>
</reference>
<proteinExistence type="predicted"/>
<sequence>MNQSCSIKNEHQVTSLQNKVLRKSCSYAEWEKRGLDIAKKWINSRLARNKENERLKIGQDLLNDLRSGEILWRLVETLDGGKPIATKKDGRERTPQKIDIQRLHEESAKGTQQKMEALHNHSLVFTKMSQLGITVVGVGPNELVLGSNIRHALAVIWAVTRKAMSESSRQEQDILRWALLDTEATDDHNQKNERALLADDNTTTLDDDETLLLSLSLEESNQEEFTQDFNETTQLHHVTATTTPRCAKDEEKREYVSIKEEDFQIRDLDSGQVLKDITPHTIVQSGGLVAKDAKESLRHQESVRLWNGTYVKDLDSGQVISPCTLAATSTGILGDSLMQMQHRRTLELLFGDGGIHSHPSYDTTLAPSEENDKAKKGDNASSSNEDTDTLGSPYERTRHRPEILSAEEE</sequence>
<evidence type="ECO:0000256" key="1">
    <source>
        <dbReference type="SAM" id="MobiDB-lite"/>
    </source>
</evidence>
<feature type="region of interest" description="Disordered" evidence="1">
    <location>
        <begin position="359"/>
        <end position="409"/>
    </location>
</feature>
<dbReference type="EMBL" id="HBIJ01017152">
    <property type="protein sequence ID" value="CAE0370659.1"/>
    <property type="molecule type" value="Transcribed_RNA"/>
</dbReference>
<protein>
    <recommendedName>
        <fullName evidence="2">Calponin-homology (CH) domain-containing protein</fullName>
    </recommendedName>
</protein>
<dbReference type="Gene3D" id="1.10.418.10">
    <property type="entry name" value="Calponin-like domain"/>
    <property type="match status" value="1"/>
</dbReference>
<dbReference type="SMART" id="SM00033">
    <property type="entry name" value="CH"/>
    <property type="match status" value="1"/>
</dbReference>
<gene>
    <name evidence="3" type="ORF">ALAG00032_LOCUS11438</name>
</gene>
<dbReference type="InterPro" id="IPR036872">
    <property type="entry name" value="CH_dom_sf"/>
</dbReference>
<organism evidence="3">
    <name type="scientific">Aureoumbra lagunensis</name>
    <dbReference type="NCBI Taxonomy" id="44058"/>
    <lineage>
        <taxon>Eukaryota</taxon>
        <taxon>Sar</taxon>
        <taxon>Stramenopiles</taxon>
        <taxon>Ochrophyta</taxon>
        <taxon>Pelagophyceae</taxon>
        <taxon>Pelagomonadales</taxon>
        <taxon>Aureoumbra</taxon>
    </lineage>
</organism>
<evidence type="ECO:0000313" key="3">
    <source>
        <dbReference type="EMBL" id="CAE0370659.1"/>
    </source>
</evidence>